<gene>
    <name evidence="1" type="ORF">PCASD_19647</name>
</gene>
<comment type="caution">
    <text evidence="1">The sequence shown here is derived from an EMBL/GenBank/DDBJ whole genome shotgun (WGS) entry which is preliminary data.</text>
</comment>
<name>A0A2N5S7Y0_9BASI</name>
<evidence type="ECO:0000313" key="2">
    <source>
        <dbReference type="Proteomes" id="UP000235392"/>
    </source>
</evidence>
<dbReference type="Proteomes" id="UP000235392">
    <property type="component" value="Unassembled WGS sequence"/>
</dbReference>
<dbReference type="InterPro" id="IPR027417">
    <property type="entry name" value="P-loop_NTPase"/>
</dbReference>
<dbReference type="SUPFAM" id="SSF52540">
    <property type="entry name" value="P-loop containing nucleoside triphosphate hydrolases"/>
    <property type="match status" value="1"/>
</dbReference>
<dbReference type="Gene3D" id="3.40.50.300">
    <property type="entry name" value="P-loop containing nucleotide triphosphate hydrolases"/>
    <property type="match status" value="1"/>
</dbReference>
<protein>
    <recommendedName>
        <fullName evidence="3">DEAD/DEAH box helicase domain-containing protein</fullName>
    </recommendedName>
</protein>
<dbReference type="AlphaFoldDB" id="A0A2N5S7Y0"/>
<proteinExistence type="predicted"/>
<sequence>MLPSSIRQLPISQRIRTPSGVNIFKKIMNKSNDDMKAHISRTAKLFYQQPAKSLQVDAVLNLVNGRNTFLLAGTGFGKSRIPEIYSMMLPRRNKAIVLTLNPLDTLGDNQVEER</sequence>
<accession>A0A2N5S7Y0</accession>
<evidence type="ECO:0000313" key="1">
    <source>
        <dbReference type="EMBL" id="PLW09338.1"/>
    </source>
</evidence>
<dbReference type="EMBL" id="PGCI01001013">
    <property type="protein sequence ID" value="PLW09338.1"/>
    <property type="molecule type" value="Genomic_DNA"/>
</dbReference>
<organism evidence="1 2">
    <name type="scientific">Puccinia coronata f. sp. avenae</name>
    <dbReference type="NCBI Taxonomy" id="200324"/>
    <lineage>
        <taxon>Eukaryota</taxon>
        <taxon>Fungi</taxon>
        <taxon>Dikarya</taxon>
        <taxon>Basidiomycota</taxon>
        <taxon>Pucciniomycotina</taxon>
        <taxon>Pucciniomycetes</taxon>
        <taxon>Pucciniales</taxon>
        <taxon>Pucciniaceae</taxon>
        <taxon>Puccinia</taxon>
    </lineage>
</organism>
<evidence type="ECO:0008006" key="3">
    <source>
        <dbReference type="Google" id="ProtNLM"/>
    </source>
</evidence>
<reference evidence="1 2" key="1">
    <citation type="submission" date="2017-11" db="EMBL/GenBank/DDBJ databases">
        <title>De novo assembly and phasing of dikaryotic genomes from two isolates of Puccinia coronata f. sp. avenae, the causal agent of oat crown rust.</title>
        <authorList>
            <person name="Miller M.E."/>
            <person name="Zhang Y."/>
            <person name="Omidvar V."/>
            <person name="Sperschneider J."/>
            <person name="Schwessinger B."/>
            <person name="Raley C."/>
            <person name="Palmer J.M."/>
            <person name="Garnica D."/>
            <person name="Upadhyaya N."/>
            <person name="Rathjen J."/>
            <person name="Taylor J.M."/>
            <person name="Park R.F."/>
            <person name="Dodds P.N."/>
            <person name="Hirsch C.D."/>
            <person name="Kianian S.F."/>
            <person name="Figueroa M."/>
        </authorList>
    </citation>
    <scope>NUCLEOTIDE SEQUENCE [LARGE SCALE GENOMIC DNA]</scope>
    <source>
        <strain evidence="1">12SD80</strain>
    </source>
</reference>